<sequence length="480" mass="52099">MTRTHQHIKKPPVVVADFTALDAEWAAYIRQGALADGGAAYAKRWEVWVAHCAEEGLDPWDAPASAFESLWLLRRESDGALVSPDYVEGISVAVSHFYGQKGLTAANKRPENRGRWLDLRKSRRKTAAQNRDPEASVVPMMRTDALTLLAAPPPALRPVRRAALLLLLEGFAPSVIDALSTGDITAADRVDAGVVVHDQHLACDHEERVRGVPWDCLACAVREARDHLGPGEAFHTGLINKTGELRTRFRHFARKGEPWGPRRGLTEWEAAGLRRAVVLSTSEAKGEGYRWARARAWTGAAWSCGLRMGSDTDRLDRGALTSDMAGRGWSLRLAATKDDPAGTKEVVRPFGWDDGDGTVSAALAEYACVRDALVGEQGRLLVGLGGKTHGKPLGASDAVARSDLDLLARRAGADPVFSSYSTRKGFAAQALADGWSEDQIQEGLRHLHLSTTITRYLPKTGAKKVARKFADRVAAEASGR</sequence>
<evidence type="ECO:0000256" key="1">
    <source>
        <dbReference type="ARBA" id="ARBA00023172"/>
    </source>
</evidence>
<dbReference type="Proteomes" id="UP001501771">
    <property type="component" value="Unassembled WGS sequence"/>
</dbReference>
<dbReference type="RefSeq" id="WP_344145831.1">
    <property type="nucleotide sequence ID" value="NZ_BAAAQR010000001.1"/>
</dbReference>
<organism evidence="2 3">
    <name type="scientific">Nocardioides koreensis</name>
    <dbReference type="NCBI Taxonomy" id="433651"/>
    <lineage>
        <taxon>Bacteria</taxon>
        <taxon>Bacillati</taxon>
        <taxon>Actinomycetota</taxon>
        <taxon>Actinomycetes</taxon>
        <taxon>Propionibacteriales</taxon>
        <taxon>Nocardioidaceae</taxon>
        <taxon>Nocardioides</taxon>
    </lineage>
</organism>
<accession>A0ABN2Z1S7</accession>
<dbReference type="InterPro" id="IPR013762">
    <property type="entry name" value="Integrase-like_cat_sf"/>
</dbReference>
<keyword evidence="3" id="KW-1185">Reference proteome</keyword>
<dbReference type="EMBL" id="BAAAQR010000001">
    <property type="protein sequence ID" value="GAA2135410.1"/>
    <property type="molecule type" value="Genomic_DNA"/>
</dbReference>
<evidence type="ECO:0000313" key="2">
    <source>
        <dbReference type="EMBL" id="GAA2135410.1"/>
    </source>
</evidence>
<dbReference type="InterPro" id="IPR011010">
    <property type="entry name" value="DNA_brk_join_enz"/>
</dbReference>
<keyword evidence="1" id="KW-0233">DNA recombination</keyword>
<gene>
    <name evidence="2" type="ORF">GCM10009844_00650</name>
</gene>
<reference evidence="2 3" key="1">
    <citation type="journal article" date="2019" name="Int. J. Syst. Evol. Microbiol.">
        <title>The Global Catalogue of Microorganisms (GCM) 10K type strain sequencing project: providing services to taxonomists for standard genome sequencing and annotation.</title>
        <authorList>
            <consortium name="The Broad Institute Genomics Platform"/>
            <consortium name="The Broad Institute Genome Sequencing Center for Infectious Disease"/>
            <person name="Wu L."/>
            <person name="Ma J."/>
        </authorList>
    </citation>
    <scope>NUCLEOTIDE SEQUENCE [LARGE SCALE GENOMIC DNA]</scope>
    <source>
        <strain evidence="2 3">JCM 16022</strain>
    </source>
</reference>
<name>A0ABN2Z1S7_9ACTN</name>
<dbReference type="Gene3D" id="1.10.443.10">
    <property type="entry name" value="Intergrase catalytic core"/>
    <property type="match status" value="1"/>
</dbReference>
<evidence type="ECO:0008006" key="4">
    <source>
        <dbReference type="Google" id="ProtNLM"/>
    </source>
</evidence>
<protein>
    <recommendedName>
        <fullName evidence="4">Tyr recombinase domain-containing protein</fullName>
    </recommendedName>
</protein>
<comment type="caution">
    <text evidence="2">The sequence shown here is derived from an EMBL/GenBank/DDBJ whole genome shotgun (WGS) entry which is preliminary data.</text>
</comment>
<proteinExistence type="predicted"/>
<evidence type="ECO:0000313" key="3">
    <source>
        <dbReference type="Proteomes" id="UP001501771"/>
    </source>
</evidence>
<dbReference type="SUPFAM" id="SSF56349">
    <property type="entry name" value="DNA breaking-rejoining enzymes"/>
    <property type="match status" value="1"/>
</dbReference>